<keyword evidence="4" id="KW-0560">Oxidoreductase</keyword>
<dbReference type="InterPro" id="IPR045854">
    <property type="entry name" value="NO2/SO3_Rdtase_4Fe4S_sf"/>
</dbReference>
<gene>
    <name evidence="8" type="ORF">C8N31_105116</name>
</gene>
<dbReference type="PANTHER" id="PTHR32439:SF9">
    <property type="entry name" value="BLR3264 PROTEIN"/>
    <property type="match status" value="1"/>
</dbReference>
<dbReference type="GO" id="GO:0016491">
    <property type="term" value="F:oxidoreductase activity"/>
    <property type="evidence" value="ECO:0007669"/>
    <property type="project" value="UniProtKB-KW"/>
</dbReference>
<dbReference type="GO" id="GO:0046872">
    <property type="term" value="F:metal ion binding"/>
    <property type="evidence" value="ECO:0007669"/>
    <property type="project" value="UniProtKB-KW"/>
</dbReference>
<dbReference type="Pfam" id="PF03460">
    <property type="entry name" value="NIR_SIR_ferr"/>
    <property type="match status" value="1"/>
</dbReference>
<evidence type="ECO:0000259" key="7">
    <source>
        <dbReference type="Pfam" id="PF03460"/>
    </source>
</evidence>
<dbReference type="SUPFAM" id="SSF56014">
    <property type="entry name" value="Nitrite and sulphite reductase 4Fe-4S domain-like"/>
    <property type="match status" value="1"/>
</dbReference>
<dbReference type="SUPFAM" id="SSF55124">
    <property type="entry name" value="Nitrite/Sulfite reductase N-terminal domain-like"/>
    <property type="match status" value="1"/>
</dbReference>
<keyword evidence="6" id="KW-0411">Iron-sulfur</keyword>
<dbReference type="Proteomes" id="UP000244092">
    <property type="component" value="Unassembled WGS sequence"/>
</dbReference>
<evidence type="ECO:0000256" key="6">
    <source>
        <dbReference type="ARBA" id="ARBA00023014"/>
    </source>
</evidence>
<keyword evidence="5" id="KW-0408">Iron</keyword>
<dbReference type="Gene3D" id="3.30.413.10">
    <property type="entry name" value="Sulfite Reductase Hemoprotein, domain 1"/>
    <property type="match status" value="1"/>
</dbReference>
<keyword evidence="2" id="KW-0349">Heme</keyword>
<dbReference type="InterPro" id="IPR005117">
    <property type="entry name" value="NiRdtase/SiRdtase_haem-b_fer"/>
</dbReference>
<name>A0A2T6CEH0_9RHOB</name>
<protein>
    <submittedName>
        <fullName evidence="8">Precorrin-3B synthase</fullName>
    </submittedName>
</protein>
<dbReference type="PANTHER" id="PTHR32439">
    <property type="entry name" value="FERREDOXIN--NITRITE REDUCTASE, CHLOROPLASTIC"/>
    <property type="match status" value="1"/>
</dbReference>
<comment type="caution">
    <text evidence="8">The sequence shown here is derived from an EMBL/GenBank/DDBJ whole genome shotgun (WGS) entry which is preliminary data.</text>
</comment>
<dbReference type="InterPro" id="IPR051329">
    <property type="entry name" value="NIR_SIR_4Fe-4S"/>
</dbReference>
<keyword evidence="3" id="KW-0479">Metal-binding</keyword>
<evidence type="ECO:0000256" key="3">
    <source>
        <dbReference type="ARBA" id="ARBA00022723"/>
    </source>
</evidence>
<reference evidence="8 9" key="1">
    <citation type="submission" date="2018-04" db="EMBL/GenBank/DDBJ databases">
        <title>Genomic Encyclopedia of Archaeal and Bacterial Type Strains, Phase II (KMG-II): from individual species to whole genera.</title>
        <authorList>
            <person name="Goeker M."/>
        </authorList>
    </citation>
    <scope>NUCLEOTIDE SEQUENCE [LARGE SCALE GENOMIC DNA]</scope>
    <source>
        <strain evidence="8 9">DSM 12244</strain>
    </source>
</reference>
<dbReference type="Gene3D" id="3.90.480.20">
    <property type="match status" value="1"/>
</dbReference>
<evidence type="ECO:0000256" key="5">
    <source>
        <dbReference type="ARBA" id="ARBA00023004"/>
    </source>
</evidence>
<evidence type="ECO:0000256" key="1">
    <source>
        <dbReference type="ARBA" id="ARBA00022485"/>
    </source>
</evidence>
<dbReference type="GO" id="GO:0051539">
    <property type="term" value="F:4 iron, 4 sulfur cluster binding"/>
    <property type="evidence" value="ECO:0007669"/>
    <property type="project" value="UniProtKB-KW"/>
</dbReference>
<organism evidence="8 9">
    <name type="scientific">Sulfitobacter mediterraneus</name>
    <dbReference type="NCBI Taxonomy" id="83219"/>
    <lineage>
        <taxon>Bacteria</taxon>
        <taxon>Pseudomonadati</taxon>
        <taxon>Pseudomonadota</taxon>
        <taxon>Alphaproteobacteria</taxon>
        <taxon>Rhodobacterales</taxon>
        <taxon>Roseobacteraceae</taxon>
        <taxon>Sulfitobacter</taxon>
    </lineage>
</organism>
<evidence type="ECO:0000256" key="4">
    <source>
        <dbReference type="ARBA" id="ARBA00023002"/>
    </source>
</evidence>
<proteinExistence type="predicted"/>
<dbReference type="AlphaFoldDB" id="A0A2T6CEH0"/>
<dbReference type="NCBIfam" id="TIGR02435">
    <property type="entry name" value="CobG"/>
    <property type="match status" value="1"/>
</dbReference>
<evidence type="ECO:0000313" key="9">
    <source>
        <dbReference type="Proteomes" id="UP000244092"/>
    </source>
</evidence>
<keyword evidence="1" id="KW-0004">4Fe-4S</keyword>
<feature type="domain" description="Nitrite/Sulfite reductase ferredoxin-like" evidence="7">
    <location>
        <begin position="22"/>
        <end position="86"/>
    </location>
</feature>
<dbReference type="InterPro" id="IPR012798">
    <property type="entry name" value="Cbl_synth_CobG-like"/>
</dbReference>
<sequence length="381" mass="40173">MTNAARPDDPLIKGWCPGALRPMLSGDGLVVRVRPFGGRLRRAQVDGLASLAAAHGNGMVDLSSRGNLQLRGVREDSFGALIEGLRGLSLLDVNAEVEGRRNILITPFWTAGDETEYLSAALGDALAKANAPDPPVKFGFAVDTGDLPVLQSASADIRLERDAQGVLILRPDGAAYGKQVDVQTAISEAIQLAHWFVAHRGEHNRMAKLLATGQPLPVGFNRPIQTQTYQPAPGLSEQGVLTGLAFGQLTAQTLAGLAKHGALRMTPWRMVLIEGAEQMPPMPDLIASQDDPLLRIAACTGAPGCPQALIETRPLARALARQLQPDQTLHVSGCAKGCAHPKPAALTITGTAQGLSLIHNGRASDDPAQTGHSPHSILKAI</sequence>
<accession>A0A2T6CEH0</accession>
<dbReference type="OrthoDB" id="7459360at2"/>
<dbReference type="EMBL" id="QBKU01000005">
    <property type="protein sequence ID" value="PTX73918.1"/>
    <property type="molecule type" value="Genomic_DNA"/>
</dbReference>
<dbReference type="RefSeq" id="WP_025049309.1">
    <property type="nucleotide sequence ID" value="NZ_QBKU01000005.1"/>
</dbReference>
<dbReference type="InterPro" id="IPR036136">
    <property type="entry name" value="Nit/Sulf_reduc_fer-like_dom_sf"/>
</dbReference>
<evidence type="ECO:0000256" key="2">
    <source>
        <dbReference type="ARBA" id="ARBA00022617"/>
    </source>
</evidence>
<evidence type="ECO:0000313" key="8">
    <source>
        <dbReference type="EMBL" id="PTX73918.1"/>
    </source>
</evidence>